<evidence type="ECO:0000259" key="3">
    <source>
        <dbReference type="Pfam" id="PF13116"/>
    </source>
</evidence>
<dbReference type="OrthoDB" id="9762238at2"/>
<feature type="transmembrane region" description="Helical" evidence="2">
    <location>
        <begin position="14"/>
        <end position="36"/>
    </location>
</feature>
<feature type="region of interest" description="Disordered" evidence="1">
    <location>
        <begin position="1337"/>
        <end position="1377"/>
    </location>
</feature>
<dbReference type="InterPro" id="IPR011836">
    <property type="entry name" value="YhdP"/>
</dbReference>
<dbReference type="Pfam" id="PF13116">
    <property type="entry name" value="YhdP"/>
    <property type="match status" value="1"/>
</dbReference>
<evidence type="ECO:0000313" key="4">
    <source>
        <dbReference type="EMBL" id="ASP46329.1"/>
    </source>
</evidence>
<feature type="domain" description="YhdP central" evidence="3">
    <location>
        <begin position="2"/>
        <end position="1330"/>
    </location>
</feature>
<dbReference type="KEGG" id="cber:B5D82_00185"/>
<reference evidence="4 5" key="1">
    <citation type="submission" date="2017-08" db="EMBL/GenBank/DDBJ databases">
        <title>Complete genome of Colwellia sp. NB097-1, a psychrophile bacterium ioslated from Bering Sea.</title>
        <authorList>
            <person name="Chen X."/>
        </authorList>
    </citation>
    <scope>NUCLEOTIDE SEQUENCE [LARGE SCALE GENOMIC DNA]</scope>
    <source>
        <strain evidence="4 5">NB097-1</strain>
    </source>
</reference>
<keyword evidence="5" id="KW-1185">Reference proteome</keyword>
<dbReference type="RefSeq" id="WP_081148227.1">
    <property type="nucleotide sequence ID" value="NZ_CP020465.1"/>
</dbReference>
<dbReference type="PANTHER" id="PTHR38690:SF1">
    <property type="entry name" value="PROTEASE"/>
    <property type="match status" value="1"/>
</dbReference>
<dbReference type="NCBIfam" id="TIGR02099">
    <property type="entry name" value="YhdP family protein"/>
    <property type="match status" value="1"/>
</dbReference>
<keyword evidence="2" id="KW-0812">Transmembrane</keyword>
<protein>
    <submittedName>
        <fullName evidence="4">TIGR02099 family protein</fullName>
    </submittedName>
</protein>
<gene>
    <name evidence="4" type="ORF">B5D82_00185</name>
</gene>
<dbReference type="PANTHER" id="PTHR38690">
    <property type="entry name" value="PROTEASE-RELATED"/>
    <property type="match status" value="1"/>
</dbReference>
<dbReference type="Proteomes" id="UP000202259">
    <property type="component" value="Chromosome"/>
</dbReference>
<sequence>MSVSLVLNRWLKRLYKLLAVLLVVFAVLISILRLFLPYAHNYRQDVEDYLNSSYNSNISIGSLNMGWGKSGPTLISQQVELLSSNNSQIYIDSLAVELDFWRTLRSGQIVTQDFVISGAELAFEQASLVNSAEDIGNDEAGNDSLIDSLSSILLEQISRFSIRDSHVLYHTAAGVKAFTINEMFWVNKHNRHRANGTVIVDGLSSNNLKVLLDFQGPRFDKLSGQAYLEANEIDITPWLGRALAIKDANTHSAINFNAWLKIKAGKPEFIQIALGDNEIIWQHQGKAQTFEIVGGDILIKTVAQSDFSVSTSPITIKRNGVETNQISLLASVNGEHINGYINAIELASFAGISPLLSDNVGLEKLLLDLDAVGRVEDIYFRSNPNDTAITATFSDVDSHFSQGIPGIDNVSGELVYANNQLQISLSAIDGALHFDKHFKYPIPYKRLSSLINAKFLADSWQLSVENIAFNSPQISLQADLKINSVEGKPVTMALLASVSDGDAKYAEYFYPHLLMGDNLVNYLNGAIVDGEINQALVLFNGPLQSFPFNNHEGIFVVDAELSQSTFKFDPQWPTIENFAANLNFTNNSMLITGREGTLAGIDVTGVEAAIAELAGEGVLTVDASFRNTQPQLVTQLMNASPMQDSVGVTLEQVIISGPIDGDFSLILPLQNTDAVIAKGHVDFKNNTVALQAPRMDFKQVNGRLDYYNDVITASGVELDWRGMPLTLNVEAKQKSELYSVNIETLGQWKNKHWQAQLPNDLVKYANGAVAWQGLLALEFIGDKSFYDFKINSDLNNVALTIPAPFTKITDQQLAVSIHAFGDELNSTIKAEIGNNVNFYGLLDHQKTRFSLAHLVLGKQQSWLPTSGFHITADVEKANYEQWQPLVLDILAAVKPDPSELTTSVNQSEPELSEQSLLSAPEKIHGQVISFQVYGQDFQQVNFDFIPETDGWLLNVNAKALRGSAKFYPDWHQQGIDINADFIHIKSAKSELMTKEGTGAAVDATTQVTDGTKTTREEVTTLSATGDVNVAKVEVQPAQSGSTDNAVPINTTEQKVLPLIDHANNAAVFAYLPPLKVRCASCRYDNYDFGEVSFNIARSQEDTLLLKNFTAKRGKNNVAFDAKWRLTKDSSQTTVIGTLAANNVAQEIENLGYVSIIKDSGVEVDYDVTWQGGPHDFALATFNGELSTTFDDGYLADIDDKGVRILSFLSLQSLVRKLSFDFRDIFSDGMFYSELKGNFTVKDGVAYTDNVLMKGSAGDLTIVGNTNLNNGDLDYRMSYKPNLTSSLPVLAWIATLNPVTFLAGVALDEVITSTVIAEINFEVTGNLDEPQFKQVSRKNQNISVGRSSPPVIVDTIPESSGSEQPIKPSPKANNLDGL</sequence>
<evidence type="ECO:0000313" key="5">
    <source>
        <dbReference type="Proteomes" id="UP000202259"/>
    </source>
</evidence>
<keyword evidence="2" id="KW-0472">Membrane</keyword>
<accession>A0A222G3F8</accession>
<proteinExistence type="predicted"/>
<organism evidence="4 5">
    <name type="scientific">Cognaticolwellia beringensis</name>
    <dbReference type="NCBI Taxonomy" id="1967665"/>
    <lineage>
        <taxon>Bacteria</taxon>
        <taxon>Pseudomonadati</taxon>
        <taxon>Pseudomonadota</taxon>
        <taxon>Gammaproteobacteria</taxon>
        <taxon>Alteromonadales</taxon>
        <taxon>Colwelliaceae</taxon>
        <taxon>Cognaticolwellia</taxon>
    </lineage>
</organism>
<evidence type="ECO:0000256" key="2">
    <source>
        <dbReference type="SAM" id="Phobius"/>
    </source>
</evidence>
<keyword evidence="2" id="KW-1133">Transmembrane helix</keyword>
<dbReference type="InterPro" id="IPR025263">
    <property type="entry name" value="YhdP_central"/>
</dbReference>
<name>A0A222G3F8_9GAMM</name>
<dbReference type="EMBL" id="CP020465">
    <property type="protein sequence ID" value="ASP46329.1"/>
    <property type="molecule type" value="Genomic_DNA"/>
</dbReference>
<evidence type="ECO:0000256" key="1">
    <source>
        <dbReference type="SAM" id="MobiDB-lite"/>
    </source>
</evidence>